<organism evidence="1 2">
    <name type="scientific">Daphnia pulex</name>
    <name type="common">Water flea</name>
    <dbReference type="NCBI Taxonomy" id="6669"/>
    <lineage>
        <taxon>Eukaryota</taxon>
        <taxon>Metazoa</taxon>
        <taxon>Ecdysozoa</taxon>
        <taxon>Arthropoda</taxon>
        <taxon>Crustacea</taxon>
        <taxon>Branchiopoda</taxon>
        <taxon>Diplostraca</taxon>
        <taxon>Cladocera</taxon>
        <taxon>Anomopoda</taxon>
        <taxon>Daphniidae</taxon>
        <taxon>Daphnia</taxon>
    </lineage>
</organism>
<dbReference type="Proteomes" id="UP000000305">
    <property type="component" value="Unassembled WGS sequence"/>
</dbReference>
<accession>E9I051</accession>
<proteinExistence type="predicted"/>
<dbReference type="HOGENOM" id="CLU_2778413_0_0_1"/>
<dbReference type="InParanoid" id="E9I051"/>
<protein>
    <submittedName>
        <fullName evidence="1">Uncharacterized protein</fullName>
    </submittedName>
</protein>
<evidence type="ECO:0000313" key="1">
    <source>
        <dbReference type="EMBL" id="EFX62629.1"/>
    </source>
</evidence>
<dbReference type="AlphaFoldDB" id="E9I051"/>
<reference evidence="1 2" key="1">
    <citation type="journal article" date="2011" name="Science">
        <title>The ecoresponsive genome of Daphnia pulex.</title>
        <authorList>
            <person name="Colbourne J.K."/>
            <person name="Pfrender M.E."/>
            <person name="Gilbert D."/>
            <person name="Thomas W.K."/>
            <person name="Tucker A."/>
            <person name="Oakley T.H."/>
            <person name="Tokishita S."/>
            <person name="Aerts A."/>
            <person name="Arnold G.J."/>
            <person name="Basu M.K."/>
            <person name="Bauer D.J."/>
            <person name="Caceres C.E."/>
            <person name="Carmel L."/>
            <person name="Casola C."/>
            <person name="Choi J.H."/>
            <person name="Detter J.C."/>
            <person name="Dong Q."/>
            <person name="Dusheyko S."/>
            <person name="Eads B.D."/>
            <person name="Frohlich T."/>
            <person name="Geiler-Samerotte K.A."/>
            <person name="Gerlach D."/>
            <person name="Hatcher P."/>
            <person name="Jogdeo S."/>
            <person name="Krijgsveld J."/>
            <person name="Kriventseva E.V."/>
            <person name="Kultz D."/>
            <person name="Laforsch C."/>
            <person name="Lindquist E."/>
            <person name="Lopez J."/>
            <person name="Manak J.R."/>
            <person name="Muller J."/>
            <person name="Pangilinan J."/>
            <person name="Patwardhan R.P."/>
            <person name="Pitluck S."/>
            <person name="Pritham E.J."/>
            <person name="Rechtsteiner A."/>
            <person name="Rho M."/>
            <person name="Rogozin I.B."/>
            <person name="Sakarya O."/>
            <person name="Salamov A."/>
            <person name="Schaack S."/>
            <person name="Shapiro H."/>
            <person name="Shiga Y."/>
            <person name="Skalitzky C."/>
            <person name="Smith Z."/>
            <person name="Souvorov A."/>
            <person name="Sung W."/>
            <person name="Tang Z."/>
            <person name="Tsuchiya D."/>
            <person name="Tu H."/>
            <person name="Vos H."/>
            <person name="Wang M."/>
            <person name="Wolf Y.I."/>
            <person name="Yamagata H."/>
            <person name="Yamada T."/>
            <person name="Ye Y."/>
            <person name="Shaw J.R."/>
            <person name="Andrews J."/>
            <person name="Crease T.J."/>
            <person name="Tang H."/>
            <person name="Lucas S.M."/>
            <person name="Robertson H.M."/>
            <person name="Bork P."/>
            <person name="Koonin E.V."/>
            <person name="Zdobnov E.M."/>
            <person name="Grigoriev I.V."/>
            <person name="Lynch M."/>
            <person name="Boore J.L."/>
        </authorList>
    </citation>
    <scope>NUCLEOTIDE SEQUENCE [LARGE SCALE GENOMIC DNA]</scope>
</reference>
<evidence type="ECO:0000313" key="2">
    <source>
        <dbReference type="Proteomes" id="UP000000305"/>
    </source>
</evidence>
<name>E9I051_DAPPU</name>
<dbReference type="EMBL" id="GL733472">
    <property type="protein sequence ID" value="EFX62629.1"/>
    <property type="molecule type" value="Genomic_DNA"/>
</dbReference>
<dbReference type="KEGG" id="dpx:DAPPUDRAFT_270072"/>
<keyword evidence="2" id="KW-1185">Reference proteome</keyword>
<gene>
    <name evidence="1" type="ORF">DAPPUDRAFT_270072</name>
</gene>
<sequence length="69" mass="7618">MVRDLSVASPPVALYPQLVVPDENPLADDEVDVVLASMDIEFITPPSSPPVSFLNSWTISVHQRIEEQD</sequence>
<dbReference type="PhylomeDB" id="E9I051"/>